<dbReference type="Proteomes" id="UP000694546">
    <property type="component" value="Chromosome 20"/>
</dbReference>
<evidence type="ECO:0000259" key="2">
    <source>
        <dbReference type="Pfam" id="PF20478"/>
    </source>
</evidence>
<dbReference type="Ensembl" id="ENSGMOT00000029446.1">
    <property type="protein sequence ID" value="ENSGMOP00000036619.1"/>
    <property type="gene ID" value="ENSGMOG00000025639.1"/>
</dbReference>
<gene>
    <name evidence="3" type="primary">LOC115561768</name>
</gene>
<reference evidence="3" key="1">
    <citation type="submission" date="2025-08" db="UniProtKB">
        <authorList>
            <consortium name="Ensembl"/>
        </authorList>
    </citation>
    <scope>IDENTIFICATION</scope>
</reference>
<accession>A0A8C5FHB8</accession>
<dbReference type="GeneID" id="115561768"/>
<dbReference type="AlphaFoldDB" id="A0A8C5FHB8"/>
<protein>
    <submittedName>
        <fullName evidence="3">Uncharacterized LOC115532954</fullName>
    </submittedName>
</protein>
<evidence type="ECO:0000313" key="3">
    <source>
        <dbReference type="Ensembl" id="ENSGMOP00000036619.1"/>
    </source>
</evidence>
<keyword evidence="4" id="KW-1185">Reference proteome</keyword>
<feature type="compositionally biased region" description="Basic and acidic residues" evidence="1">
    <location>
        <begin position="42"/>
        <end position="52"/>
    </location>
</feature>
<dbReference type="Pfam" id="PF20478">
    <property type="entry name" value="P2RX7_C"/>
    <property type="match status" value="1"/>
</dbReference>
<dbReference type="RefSeq" id="XP_030237856.1">
    <property type="nucleotide sequence ID" value="XM_030381996.1"/>
</dbReference>
<dbReference type="OrthoDB" id="9898867at2759"/>
<dbReference type="PANTHER" id="PTHR36981">
    <property type="entry name" value="ZGC:195170"/>
    <property type="match status" value="1"/>
</dbReference>
<dbReference type="OMA" id="EERECCK"/>
<dbReference type="PANTHER" id="PTHR36981:SF3">
    <property type="entry name" value="UBIQUITIN-LIKE PROTEASE FAMILY PROFILE DOMAIN-CONTAINING PROTEIN"/>
    <property type="match status" value="1"/>
</dbReference>
<proteinExistence type="predicted"/>
<sequence>MESDSEAPDDSVVDPDYSIEVYTEEDDIDIDDDDDDDSPGEDTSRKKARTESGGRGNHGRGMKGRGRGFPQHKKKPNTSGQQVVEAEETSRGARKRTGPSRGSRGRGRGGRGVTQGGEDCDEERPGTSRDVPSRARRRARGRRGRGPAVLTHDDLLRVQQFQQERIAAEQARIQALDITQSHELLLTCLERDPSMLFDLMAHSQVQDDSQIIRTPGQPEWCVCGRCRQMIRDIEKVCCRQTLENCISVLPHMDAFILQPGVLRMARRIWNDSRALDDAQTPGESHRQFRFSAYRQYIIWQYGQLGQGHRVVIPSCCVWRIRETYPDPNGIYKGFIPSRNGMDEE</sequence>
<dbReference type="KEGG" id="gmh:115561768"/>
<feature type="compositionally biased region" description="Acidic residues" evidence="1">
    <location>
        <begin position="22"/>
        <end position="40"/>
    </location>
</feature>
<feature type="compositionally biased region" description="Basic residues" evidence="1">
    <location>
        <begin position="57"/>
        <end position="76"/>
    </location>
</feature>
<feature type="region of interest" description="Disordered" evidence="1">
    <location>
        <begin position="1"/>
        <end position="148"/>
    </location>
</feature>
<name>A0A8C5FHB8_GADMO</name>
<organism evidence="3 4">
    <name type="scientific">Gadus morhua</name>
    <name type="common">Atlantic cod</name>
    <dbReference type="NCBI Taxonomy" id="8049"/>
    <lineage>
        <taxon>Eukaryota</taxon>
        <taxon>Metazoa</taxon>
        <taxon>Chordata</taxon>
        <taxon>Craniata</taxon>
        <taxon>Vertebrata</taxon>
        <taxon>Euteleostomi</taxon>
        <taxon>Actinopterygii</taxon>
        <taxon>Neopterygii</taxon>
        <taxon>Teleostei</taxon>
        <taxon>Neoteleostei</taxon>
        <taxon>Acanthomorphata</taxon>
        <taxon>Zeiogadaria</taxon>
        <taxon>Gadariae</taxon>
        <taxon>Gadiformes</taxon>
        <taxon>Gadoidei</taxon>
        <taxon>Gadidae</taxon>
        <taxon>Gadus</taxon>
    </lineage>
</organism>
<feature type="compositionally biased region" description="Basic and acidic residues" evidence="1">
    <location>
        <begin position="123"/>
        <end position="133"/>
    </location>
</feature>
<reference evidence="3" key="2">
    <citation type="submission" date="2025-09" db="UniProtKB">
        <authorList>
            <consortium name="Ensembl"/>
        </authorList>
    </citation>
    <scope>IDENTIFICATION</scope>
</reference>
<feature type="compositionally biased region" description="Basic residues" evidence="1">
    <location>
        <begin position="134"/>
        <end position="145"/>
    </location>
</feature>
<dbReference type="InterPro" id="IPR046815">
    <property type="entry name" value="P2RX7_C"/>
</dbReference>
<evidence type="ECO:0000256" key="1">
    <source>
        <dbReference type="SAM" id="MobiDB-lite"/>
    </source>
</evidence>
<dbReference type="GeneTree" id="ENSGT01150000287036"/>
<feature type="compositionally biased region" description="Acidic residues" evidence="1">
    <location>
        <begin position="1"/>
        <end position="13"/>
    </location>
</feature>
<feature type="domain" description="P2X purinoreceptor 7 intracellular" evidence="2">
    <location>
        <begin position="174"/>
        <end position="334"/>
    </location>
</feature>
<evidence type="ECO:0000313" key="4">
    <source>
        <dbReference type="Proteomes" id="UP000694546"/>
    </source>
</evidence>
<feature type="compositionally biased region" description="Basic residues" evidence="1">
    <location>
        <begin position="92"/>
        <end position="109"/>
    </location>
</feature>